<dbReference type="Proteomes" id="UP000663832">
    <property type="component" value="Unassembled WGS sequence"/>
</dbReference>
<organism evidence="3 5">
    <name type="scientific">Adineta steineri</name>
    <dbReference type="NCBI Taxonomy" id="433720"/>
    <lineage>
        <taxon>Eukaryota</taxon>
        <taxon>Metazoa</taxon>
        <taxon>Spiralia</taxon>
        <taxon>Gnathifera</taxon>
        <taxon>Rotifera</taxon>
        <taxon>Eurotatoria</taxon>
        <taxon>Bdelloidea</taxon>
        <taxon>Adinetida</taxon>
        <taxon>Adinetidae</taxon>
        <taxon>Adineta</taxon>
    </lineage>
</organism>
<comment type="caution">
    <text evidence="3">The sequence shown here is derived from an EMBL/GenBank/DDBJ whole genome shotgun (WGS) entry which is preliminary data.</text>
</comment>
<reference evidence="3" key="1">
    <citation type="submission" date="2021-02" db="EMBL/GenBank/DDBJ databases">
        <authorList>
            <person name="Nowell W R."/>
        </authorList>
    </citation>
    <scope>NUCLEOTIDE SEQUENCE</scope>
</reference>
<name>A0A813SA21_9BILA</name>
<sequence length="146" mass="17344">MFLYCITWLFPGALMLPYVFTHILPMAFAYMFMIIIYIALWSAIYFFMVYIFAAMPGVKILCCLYLPRSLLQPYYRIAFTLNTIALSIYTFPILLTVLYNYSQYLYYGENYIQTMSNEYNSRDTATYLAIFRNSVNEKLHTLLNFI</sequence>
<keyword evidence="1" id="KW-1133">Transmembrane helix</keyword>
<feature type="transmembrane region" description="Helical" evidence="1">
    <location>
        <begin position="74"/>
        <end position="99"/>
    </location>
</feature>
<feature type="transmembrane region" description="Helical" evidence="1">
    <location>
        <begin position="31"/>
        <end position="53"/>
    </location>
</feature>
<proteinExistence type="predicted"/>
<evidence type="ECO:0000313" key="5">
    <source>
        <dbReference type="Proteomes" id="UP000663877"/>
    </source>
</evidence>
<evidence type="ECO:0000313" key="3">
    <source>
        <dbReference type="EMBL" id="CAF0794193.1"/>
    </source>
</evidence>
<protein>
    <submittedName>
        <fullName evidence="3">Uncharacterized protein</fullName>
    </submittedName>
</protein>
<gene>
    <name evidence="3" type="ORF">BJG266_LOCUS4841</name>
    <name evidence="2" type="ORF">QVE165_LOCUS1935</name>
</gene>
<dbReference type="EMBL" id="CAJNOM010000006">
    <property type="protein sequence ID" value="CAF0758864.1"/>
    <property type="molecule type" value="Genomic_DNA"/>
</dbReference>
<keyword evidence="4" id="KW-1185">Reference proteome</keyword>
<keyword evidence="1" id="KW-0472">Membrane</keyword>
<dbReference type="EMBL" id="CAJNOI010000012">
    <property type="protein sequence ID" value="CAF0794193.1"/>
    <property type="molecule type" value="Genomic_DNA"/>
</dbReference>
<evidence type="ECO:0000313" key="2">
    <source>
        <dbReference type="EMBL" id="CAF0758864.1"/>
    </source>
</evidence>
<evidence type="ECO:0000313" key="4">
    <source>
        <dbReference type="Proteomes" id="UP000663832"/>
    </source>
</evidence>
<dbReference type="AlphaFoldDB" id="A0A813SA21"/>
<dbReference type="Proteomes" id="UP000663877">
    <property type="component" value="Unassembled WGS sequence"/>
</dbReference>
<dbReference type="OrthoDB" id="10067556at2759"/>
<keyword evidence="1" id="KW-0812">Transmembrane</keyword>
<evidence type="ECO:0000256" key="1">
    <source>
        <dbReference type="SAM" id="Phobius"/>
    </source>
</evidence>
<accession>A0A813SA21</accession>